<keyword evidence="4 6" id="KW-0028">Amino-acid biosynthesis</keyword>
<proteinExistence type="inferred from homology"/>
<comment type="similarity">
    <text evidence="1 4 6">Belongs to the pyrroline-5-carboxylate reductase family.</text>
</comment>
<dbReference type="HAMAP" id="MF_01925">
    <property type="entry name" value="P5C_reductase"/>
    <property type="match status" value="1"/>
</dbReference>
<evidence type="ECO:0000313" key="9">
    <source>
        <dbReference type="EMBL" id="WXB75780.1"/>
    </source>
</evidence>
<organism evidence="9 10">
    <name type="scientific">Janibacter alittae</name>
    <dbReference type="NCBI Taxonomy" id="3115209"/>
    <lineage>
        <taxon>Bacteria</taxon>
        <taxon>Bacillati</taxon>
        <taxon>Actinomycetota</taxon>
        <taxon>Actinomycetes</taxon>
        <taxon>Micrococcales</taxon>
        <taxon>Intrasporangiaceae</taxon>
        <taxon>Janibacter</taxon>
    </lineage>
</organism>
<evidence type="ECO:0000313" key="10">
    <source>
        <dbReference type="Proteomes" id="UP001382727"/>
    </source>
</evidence>
<reference evidence="9 10" key="1">
    <citation type="submission" date="2024-02" db="EMBL/GenBank/DDBJ databases">
        <title>Janibacter sp. nov., isolated from gut of marine sandworm.</title>
        <authorList>
            <person name="Kim B."/>
            <person name="Jun M.O."/>
            <person name="Shin N.-R."/>
        </authorList>
    </citation>
    <scope>NUCLEOTIDE SEQUENCE [LARGE SCALE GENOMIC DNA]</scope>
    <source>
        <strain evidence="9 10">A1S7</strain>
    </source>
</reference>
<evidence type="ECO:0000256" key="3">
    <source>
        <dbReference type="ARBA" id="ARBA00023002"/>
    </source>
</evidence>
<comment type="subcellular location">
    <subcellularLocation>
        <location evidence="4">Cytoplasm</location>
    </subcellularLocation>
</comment>
<evidence type="ECO:0000259" key="8">
    <source>
        <dbReference type="Pfam" id="PF14748"/>
    </source>
</evidence>
<name>A0ABZ2MFG3_9MICO</name>
<dbReference type="NCBIfam" id="TIGR00112">
    <property type="entry name" value="proC"/>
    <property type="match status" value="1"/>
</dbReference>
<accession>A0ABZ2MFG3</accession>
<dbReference type="InterPro" id="IPR036291">
    <property type="entry name" value="NAD(P)-bd_dom_sf"/>
</dbReference>
<keyword evidence="4 6" id="KW-0641">Proline biosynthesis</keyword>
<dbReference type="InterPro" id="IPR028939">
    <property type="entry name" value="P5C_Rdtase_cat_N"/>
</dbReference>
<dbReference type="EMBL" id="CP144913">
    <property type="protein sequence ID" value="WXB75780.1"/>
    <property type="molecule type" value="Genomic_DNA"/>
</dbReference>
<comment type="pathway">
    <text evidence="4 6">Amino-acid biosynthesis; L-proline biosynthesis; L-proline from L-glutamate 5-semialdehyde: step 1/1.</text>
</comment>
<evidence type="ECO:0000256" key="1">
    <source>
        <dbReference type="ARBA" id="ARBA00005525"/>
    </source>
</evidence>
<keyword evidence="2 4" id="KW-0521">NADP</keyword>
<protein>
    <recommendedName>
        <fullName evidence="4 5">Pyrroline-5-carboxylate reductase</fullName>
        <shortName evidence="4">P5C reductase</shortName>
        <shortName evidence="4">P5CR</shortName>
        <ecNumber evidence="4 5">1.5.1.2</ecNumber>
    </recommendedName>
    <alternativeName>
        <fullName evidence="4">PCA reductase</fullName>
    </alternativeName>
</protein>
<dbReference type="PROSITE" id="PS00521">
    <property type="entry name" value="P5CR"/>
    <property type="match status" value="1"/>
</dbReference>
<feature type="domain" description="Pyrroline-5-carboxylate reductase catalytic N-terminal" evidence="7">
    <location>
        <begin position="4"/>
        <end position="95"/>
    </location>
</feature>
<dbReference type="InterPro" id="IPR029036">
    <property type="entry name" value="P5CR_dimer"/>
</dbReference>
<keyword evidence="4" id="KW-0963">Cytoplasm</keyword>
<dbReference type="PIRSF" id="PIRSF000193">
    <property type="entry name" value="Pyrrol-5-carb_rd"/>
    <property type="match status" value="1"/>
</dbReference>
<feature type="domain" description="Pyrroline-5-carboxylate reductase dimerisation" evidence="8">
    <location>
        <begin position="162"/>
        <end position="262"/>
    </location>
</feature>
<dbReference type="Gene3D" id="1.10.3730.10">
    <property type="entry name" value="ProC C-terminal domain-like"/>
    <property type="match status" value="1"/>
</dbReference>
<evidence type="ECO:0000256" key="2">
    <source>
        <dbReference type="ARBA" id="ARBA00022857"/>
    </source>
</evidence>
<dbReference type="Pfam" id="PF14748">
    <property type="entry name" value="P5CR_dimer"/>
    <property type="match status" value="1"/>
</dbReference>
<dbReference type="SUPFAM" id="SSF51735">
    <property type="entry name" value="NAD(P)-binding Rossmann-fold domains"/>
    <property type="match status" value="1"/>
</dbReference>
<dbReference type="GO" id="GO:0004735">
    <property type="term" value="F:pyrroline-5-carboxylate reductase activity"/>
    <property type="evidence" value="ECO:0007669"/>
    <property type="project" value="UniProtKB-EC"/>
</dbReference>
<dbReference type="RefSeq" id="WP_338748551.1">
    <property type="nucleotide sequence ID" value="NZ_CP144913.1"/>
</dbReference>
<keyword evidence="10" id="KW-1185">Reference proteome</keyword>
<comment type="function">
    <text evidence="4">Catalyzes the reduction of 1-pyrroline-5-carboxylate (PCA) to L-proline.</text>
</comment>
<dbReference type="EC" id="1.5.1.2" evidence="4 5"/>
<sequence>MTTAIYGVGSMGGAVLDGLVAGGGGRVLAVVRRAEQADRLREQYADHPGVEVVEPTDAAARADVHLVLVKPYGVADLLEVISPSLRPDAIVVSMALGVSLADLAGHLPTGTAAIRAMPNTPATVGQGMTVLSPADDVSDEQVTRVRELLAPTGRTIVLPEWQQDAATAVSGSAPAYVYLFVEGLVDAGVAQGLPRAQALAMAAQAVRGAGEMLVETGEDPALLRTHVTSPGGSTAAALARLEAHGMRHALADAVRACADRSAGR</sequence>
<comment type="catalytic activity">
    <reaction evidence="4 6">
        <text>L-proline + NADP(+) = (S)-1-pyrroline-5-carboxylate + NADPH + 2 H(+)</text>
        <dbReference type="Rhea" id="RHEA:14109"/>
        <dbReference type="ChEBI" id="CHEBI:15378"/>
        <dbReference type="ChEBI" id="CHEBI:17388"/>
        <dbReference type="ChEBI" id="CHEBI:57783"/>
        <dbReference type="ChEBI" id="CHEBI:58349"/>
        <dbReference type="ChEBI" id="CHEBI:60039"/>
        <dbReference type="EC" id="1.5.1.2"/>
    </reaction>
</comment>
<evidence type="ECO:0000256" key="4">
    <source>
        <dbReference type="HAMAP-Rule" id="MF_01925"/>
    </source>
</evidence>
<evidence type="ECO:0000256" key="5">
    <source>
        <dbReference type="NCBIfam" id="TIGR00112"/>
    </source>
</evidence>
<comment type="catalytic activity">
    <reaction evidence="4">
        <text>L-proline + NAD(+) = (S)-1-pyrroline-5-carboxylate + NADH + 2 H(+)</text>
        <dbReference type="Rhea" id="RHEA:14105"/>
        <dbReference type="ChEBI" id="CHEBI:15378"/>
        <dbReference type="ChEBI" id="CHEBI:17388"/>
        <dbReference type="ChEBI" id="CHEBI:57540"/>
        <dbReference type="ChEBI" id="CHEBI:57945"/>
        <dbReference type="ChEBI" id="CHEBI:60039"/>
        <dbReference type="EC" id="1.5.1.2"/>
    </reaction>
</comment>
<dbReference type="InterPro" id="IPR000304">
    <property type="entry name" value="Pyrroline-COOH_reductase"/>
</dbReference>
<dbReference type="Pfam" id="PF03807">
    <property type="entry name" value="F420_oxidored"/>
    <property type="match status" value="1"/>
</dbReference>
<dbReference type="InterPro" id="IPR053790">
    <property type="entry name" value="P5CR-like_CS"/>
</dbReference>
<dbReference type="Gene3D" id="3.40.50.720">
    <property type="entry name" value="NAD(P)-binding Rossmann-like Domain"/>
    <property type="match status" value="1"/>
</dbReference>
<evidence type="ECO:0000256" key="6">
    <source>
        <dbReference type="RuleBase" id="RU003903"/>
    </source>
</evidence>
<dbReference type="SUPFAM" id="SSF48179">
    <property type="entry name" value="6-phosphogluconate dehydrogenase C-terminal domain-like"/>
    <property type="match status" value="1"/>
</dbReference>
<gene>
    <name evidence="4 9" type="primary">proC</name>
    <name evidence="9" type="ORF">V1351_12590</name>
</gene>
<dbReference type="PANTHER" id="PTHR11645:SF0">
    <property type="entry name" value="PYRROLINE-5-CARBOXYLATE REDUCTASE 3"/>
    <property type="match status" value="1"/>
</dbReference>
<dbReference type="InterPro" id="IPR008927">
    <property type="entry name" value="6-PGluconate_DH-like_C_sf"/>
</dbReference>
<keyword evidence="3 4" id="KW-0560">Oxidoreductase</keyword>
<dbReference type="PANTHER" id="PTHR11645">
    <property type="entry name" value="PYRROLINE-5-CARBOXYLATE REDUCTASE"/>
    <property type="match status" value="1"/>
</dbReference>
<dbReference type="Proteomes" id="UP001382727">
    <property type="component" value="Chromosome"/>
</dbReference>
<evidence type="ECO:0000259" key="7">
    <source>
        <dbReference type="Pfam" id="PF03807"/>
    </source>
</evidence>